<dbReference type="InParanoid" id="A0A420WD72"/>
<dbReference type="InterPro" id="IPR035437">
    <property type="entry name" value="SNase_OB-fold_sf"/>
</dbReference>
<evidence type="ECO:0000259" key="1">
    <source>
        <dbReference type="PROSITE" id="PS50830"/>
    </source>
</evidence>
<dbReference type="Proteomes" id="UP000282211">
    <property type="component" value="Unassembled WGS sequence"/>
</dbReference>
<dbReference type="AlphaFoldDB" id="A0A420WD72"/>
<evidence type="ECO:0000313" key="2">
    <source>
        <dbReference type="EMBL" id="RKQ68928.1"/>
    </source>
</evidence>
<name>A0A420WD72_9PROT</name>
<protein>
    <submittedName>
        <fullName evidence="2">Endonuclease YncB(Thermonuclease family)</fullName>
    </submittedName>
</protein>
<dbReference type="GO" id="GO:0004519">
    <property type="term" value="F:endonuclease activity"/>
    <property type="evidence" value="ECO:0007669"/>
    <property type="project" value="UniProtKB-KW"/>
</dbReference>
<reference evidence="2 3" key="1">
    <citation type="submission" date="2018-10" db="EMBL/GenBank/DDBJ databases">
        <title>Genomic Encyclopedia of Type Strains, Phase IV (KMG-IV): sequencing the most valuable type-strain genomes for metagenomic binning, comparative biology and taxonomic classification.</title>
        <authorList>
            <person name="Goeker M."/>
        </authorList>
    </citation>
    <scope>NUCLEOTIDE SEQUENCE [LARGE SCALE GENOMIC DNA]</scope>
    <source>
        <strain evidence="2 3">DSM 22008</strain>
    </source>
</reference>
<sequence length="173" mass="19784">MLPNPLKVGKSCPKHPRYVQFYRRPLGKIWAIAFSLTAACSLFSVGAKAAPISNKPPGYWVTVDRVVDGDTFWAEGIKYRLVDIDTPETSADKRHGYKCDAERRLGELATAEAEILLLNRKVWIKPSGSDDRYGRKLVKVRYAYGQWYGEHMIKSRLAARWQGRKHAWCKTQN</sequence>
<gene>
    <name evidence="2" type="ORF">DES40_1704</name>
</gene>
<dbReference type="EMBL" id="RBII01000002">
    <property type="protein sequence ID" value="RKQ68928.1"/>
    <property type="molecule type" value="Genomic_DNA"/>
</dbReference>
<dbReference type="Pfam" id="PF00565">
    <property type="entry name" value="SNase"/>
    <property type="match status" value="1"/>
</dbReference>
<comment type="caution">
    <text evidence="2">The sequence shown here is derived from an EMBL/GenBank/DDBJ whole genome shotgun (WGS) entry which is preliminary data.</text>
</comment>
<organism evidence="2 3">
    <name type="scientific">Litorimonas taeanensis</name>
    <dbReference type="NCBI Taxonomy" id="568099"/>
    <lineage>
        <taxon>Bacteria</taxon>
        <taxon>Pseudomonadati</taxon>
        <taxon>Pseudomonadota</taxon>
        <taxon>Alphaproteobacteria</taxon>
        <taxon>Maricaulales</taxon>
        <taxon>Robiginitomaculaceae</taxon>
    </lineage>
</organism>
<keyword evidence="3" id="KW-1185">Reference proteome</keyword>
<feature type="domain" description="TNase-like" evidence="1">
    <location>
        <begin position="63"/>
        <end position="158"/>
    </location>
</feature>
<accession>A0A420WD72</accession>
<keyword evidence="2" id="KW-0540">Nuclease</keyword>
<keyword evidence="2" id="KW-0255">Endonuclease</keyword>
<proteinExistence type="predicted"/>
<dbReference type="InterPro" id="IPR016071">
    <property type="entry name" value="Staphylococal_nuclease_OB-fold"/>
</dbReference>
<dbReference type="Gene3D" id="2.40.50.90">
    <property type="match status" value="1"/>
</dbReference>
<dbReference type="RefSeq" id="WP_233345541.1">
    <property type="nucleotide sequence ID" value="NZ_RBII01000002.1"/>
</dbReference>
<dbReference type="PROSITE" id="PS50830">
    <property type="entry name" value="TNASE_3"/>
    <property type="match status" value="1"/>
</dbReference>
<evidence type="ECO:0000313" key="3">
    <source>
        <dbReference type="Proteomes" id="UP000282211"/>
    </source>
</evidence>
<keyword evidence="2" id="KW-0378">Hydrolase</keyword>
<dbReference type="SUPFAM" id="SSF50199">
    <property type="entry name" value="Staphylococcal nuclease"/>
    <property type="match status" value="1"/>
</dbReference>